<dbReference type="GeneID" id="96954921"/>
<sequence>MAPNDSPYVFRGEAADDVDGTEDRPTTDGQEVVIVDGHAMSYRWYRR</sequence>
<evidence type="ECO:0000313" key="2">
    <source>
        <dbReference type="EMBL" id="MFC7256530.1"/>
    </source>
</evidence>
<dbReference type="RefSeq" id="WP_379705458.1">
    <property type="nucleotide sequence ID" value="NZ_JBHTAT010000001.1"/>
</dbReference>
<reference evidence="2 3" key="1">
    <citation type="journal article" date="2019" name="Int. J. Syst. Evol. Microbiol.">
        <title>The Global Catalogue of Microorganisms (GCM) 10K type strain sequencing project: providing services to taxonomists for standard genome sequencing and annotation.</title>
        <authorList>
            <consortium name="The Broad Institute Genomics Platform"/>
            <consortium name="The Broad Institute Genome Sequencing Center for Infectious Disease"/>
            <person name="Wu L."/>
            <person name="Ma J."/>
        </authorList>
    </citation>
    <scope>NUCLEOTIDE SEQUENCE [LARGE SCALE GENOMIC DNA]</scope>
    <source>
        <strain evidence="2 3">GX21</strain>
    </source>
</reference>
<dbReference type="Proteomes" id="UP001596434">
    <property type="component" value="Unassembled WGS sequence"/>
</dbReference>
<comment type="caution">
    <text evidence="2">The sequence shown here is derived from an EMBL/GenBank/DDBJ whole genome shotgun (WGS) entry which is preliminary data.</text>
</comment>
<organism evidence="2 3">
    <name type="scientific">Haloplanus litoreus</name>
    <dbReference type="NCBI Taxonomy" id="767515"/>
    <lineage>
        <taxon>Archaea</taxon>
        <taxon>Methanobacteriati</taxon>
        <taxon>Methanobacteriota</taxon>
        <taxon>Stenosarchaea group</taxon>
        <taxon>Halobacteria</taxon>
        <taxon>Halobacteriales</taxon>
        <taxon>Haloferacaceae</taxon>
        <taxon>Haloplanus</taxon>
    </lineage>
</organism>
<evidence type="ECO:0000313" key="3">
    <source>
        <dbReference type="Proteomes" id="UP001596434"/>
    </source>
</evidence>
<feature type="region of interest" description="Disordered" evidence="1">
    <location>
        <begin position="1"/>
        <end position="27"/>
    </location>
</feature>
<name>A0ABD6A1I3_9EURY</name>
<accession>A0ABD6A1I3</accession>
<dbReference type="AlphaFoldDB" id="A0ABD6A1I3"/>
<gene>
    <name evidence="2" type="ORF">ACFQKE_14685</name>
</gene>
<keyword evidence="3" id="KW-1185">Reference proteome</keyword>
<dbReference type="EMBL" id="JBHTAT010000001">
    <property type="protein sequence ID" value="MFC7256530.1"/>
    <property type="molecule type" value="Genomic_DNA"/>
</dbReference>
<evidence type="ECO:0000256" key="1">
    <source>
        <dbReference type="SAM" id="MobiDB-lite"/>
    </source>
</evidence>
<proteinExistence type="predicted"/>
<protein>
    <submittedName>
        <fullName evidence="2">Uncharacterized protein</fullName>
    </submittedName>
</protein>